<dbReference type="EC" id="5.2.1.8" evidence="7"/>
<comment type="subcellular location">
    <subcellularLocation>
        <location evidence="2">Cytoplasm</location>
    </subcellularLocation>
</comment>
<keyword evidence="6 7" id="KW-0413">Isomerase</keyword>
<gene>
    <name evidence="9" type="ORF">Q8A57_02435</name>
</gene>
<comment type="similarity">
    <text evidence="3 7">Belongs to the cyclophilin-type PPIase family.</text>
</comment>
<dbReference type="InterPro" id="IPR002130">
    <property type="entry name" value="Cyclophilin-type_PPIase_dom"/>
</dbReference>
<comment type="caution">
    <text evidence="9">The sequence shown here is derived from an EMBL/GenBank/DDBJ whole genome shotgun (WGS) entry which is preliminary data.</text>
</comment>
<evidence type="ECO:0000259" key="8">
    <source>
        <dbReference type="PROSITE" id="PS50072"/>
    </source>
</evidence>
<evidence type="ECO:0000256" key="4">
    <source>
        <dbReference type="ARBA" id="ARBA00022490"/>
    </source>
</evidence>
<evidence type="ECO:0000256" key="7">
    <source>
        <dbReference type="RuleBase" id="RU363019"/>
    </source>
</evidence>
<feature type="domain" description="PPIase cyclophilin-type" evidence="8">
    <location>
        <begin position="1"/>
        <end position="162"/>
    </location>
</feature>
<dbReference type="CDD" id="cd01920">
    <property type="entry name" value="cyclophilin_EcCYP_like"/>
    <property type="match status" value="1"/>
</dbReference>
<evidence type="ECO:0000256" key="5">
    <source>
        <dbReference type="ARBA" id="ARBA00023110"/>
    </source>
</evidence>
<keyword evidence="10" id="KW-1185">Reference proteome</keyword>
<dbReference type="PANTHER" id="PTHR43246">
    <property type="entry name" value="PEPTIDYL-PROLYL CIS-TRANS ISOMERASE CYP38, CHLOROPLASTIC"/>
    <property type="match status" value="1"/>
</dbReference>
<dbReference type="RefSeq" id="WP_305169331.1">
    <property type="nucleotide sequence ID" value="NZ_JAUUUU010000001.1"/>
</dbReference>
<dbReference type="InterPro" id="IPR020892">
    <property type="entry name" value="Cyclophilin-type_PPIase_CS"/>
</dbReference>
<reference evidence="9" key="2">
    <citation type="submission" date="2023-08" db="EMBL/GenBank/DDBJ databases">
        <authorList>
            <person name="Luo J."/>
        </authorList>
    </citation>
    <scope>NUCLEOTIDE SEQUENCE</scope>
    <source>
        <strain evidence="9">DSM 25064</strain>
    </source>
</reference>
<dbReference type="GO" id="GO:0006457">
    <property type="term" value="P:protein folding"/>
    <property type="evidence" value="ECO:0007669"/>
    <property type="project" value="InterPro"/>
</dbReference>
<accession>A0AAW8B235</accession>
<dbReference type="PRINTS" id="PR00153">
    <property type="entry name" value="CSAPPISMRASE"/>
</dbReference>
<dbReference type="Pfam" id="PF00160">
    <property type="entry name" value="Pro_isomerase"/>
    <property type="match status" value="1"/>
</dbReference>
<evidence type="ECO:0000256" key="3">
    <source>
        <dbReference type="ARBA" id="ARBA00007365"/>
    </source>
</evidence>
<keyword evidence="5 7" id="KW-0697">Rotamase</keyword>
<name>A0AAW8B235_9GAMM</name>
<organism evidence="9 10">
    <name type="scientific">Porticoccus litoralis</name>
    <dbReference type="NCBI Taxonomy" id="434086"/>
    <lineage>
        <taxon>Bacteria</taxon>
        <taxon>Pseudomonadati</taxon>
        <taxon>Pseudomonadota</taxon>
        <taxon>Gammaproteobacteria</taxon>
        <taxon>Cellvibrionales</taxon>
        <taxon>Porticoccaceae</taxon>
        <taxon>Porticoccus</taxon>
    </lineage>
</organism>
<evidence type="ECO:0000313" key="10">
    <source>
        <dbReference type="Proteomes" id="UP001178354"/>
    </source>
</evidence>
<dbReference type="EMBL" id="JAUUUU010000001">
    <property type="protein sequence ID" value="MDP1519819.1"/>
    <property type="molecule type" value="Genomic_DNA"/>
</dbReference>
<dbReference type="InterPro" id="IPR024936">
    <property type="entry name" value="Cyclophilin-type_PPIase"/>
</dbReference>
<dbReference type="FunFam" id="2.40.100.10:FF:000004">
    <property type="entry name" value="Peptidyl-prolyl cis-trans isomerase"/>
    <property type="match status" value="1"/>
</dbReference>
<dbReference type="PROSITE" id="PS00170">
    <property type="entry name" value="CSA_PPIASE_1"/>
    <property type="match status" value="1"/>
</dbReference>
<evidence type="ECO:0000313" key="9">
    <source>
        <dbReference type="EMBL" id="MDP1519819.1"/>
    </source>
</evidence>
<dbReference type="Proteomes" id="UP001178354">
    <property type="component" value="Unassembled WGS sequence"/>
</dbReference>
<comment type="function">
    <text evidence="1 7">PPIases accelerate the folding of proteins. It catalyzes the cis-trans isomerization of proline imidic peptide bonds in oligopeptides.</text>
</comment>
<evidence type="ECO:0000256" key="6">
    <source>
        <dbReference type="ARBA" id="ARBA00023235"/>
    </source>
</evidence>
<evidence type="ECO:0000256" key="2">
    <source>
        <dbReference type="ARBA" id="ARBA00004496"/>
    </source>
</evidence>
<dbReference type="GO" id="GO:0005737">
    <property type="term" value="C:cytoplasm"/>
    <property type="evidence" value="ECO:0007669"/>
    <property type="project" value="UniProtKB-SubCell"/>
</dbReference>
<sequence>MITLHTNYGDISIELNFEKAPVSSANFLKYCRDGFYEGTIFHRVIDGFMIQGGGFTPDMQHKPAGDPIENEADNGLANATGTLAMARTSDPHSASSQFFINVSDNAFLNHSGKNPQGWGYAVFGNVVDGMDAVNAIKGVATGRHGMHQDVPKEPVEIQKVTISDAYADK</sequence>
<reference evidence="9" key="1">
    <citation type="journal article" date="2010" name="Int. J. Syst. Evol. Microbiol.">
        <title>Porticoccus litoralis gen. nov., sp. nov., a gammaproteobacterium isolated from the Yellow Sea.</title>
        <authorList>
            <person name="Oh H.M."/>
            <person name="Kim H."/>
            <person name="Kim K.M."/>
            <person name="Min G.S."/>
            <person name="Cho J.C."/>
        </authorList>
    </citation>
    <scope>NUCLEOTIDE SEQUENCE</scope>
    <source>
        <strain evidence="9">DSM 25064</strain>
    </source>
</reference>
<dbReference type="InterPro" id="IPR044665">
    <property type="entry name" value="E_coli_cyclophilin_A-like"/>
</dbReference>
<dbReference type="SUPFAM" id="SSF50891">
    <property type="entry name" value="Cyclophilin-like"/>
    <property type="match status" value="1"/>
</dbReference>
<dbReference type="GO" id="GO:0003755">
    <property type="term" value="F:peptidyl-prolyl cis-trans isomerase activity"/>
    <property type="evidence" value="ECO:0007669"/>
    <property type="project" value="UniProtKB-UniRule"/>
</dbReference>
<comment type="catalytic activity">
    <reaction evidence="7">
        <text>[protein]-peptidylproline (omega=180) = [protein]-peptidylproline (omega=0)</text>
        <dbReference type="Rhea" id="RHEA:16237"/>
        <dbReference type="Rhea" id="RHEA-COMP:10747"/>
        <dbReference type="Rhea" id="RHEA-COMP:10748"/>
        <dbReference type="ChEBI" id="CHEBI:83833"/>
        <dbReference type="ChEBI" id="CHEBI:83834"/>
        <dbReference type="EC" id="5.2.1.8"/>
    </reaction>
</comment>
<dbReference type="PROSITE" id="PS50072">
    <property type="entry name" value="CSA_PPIASE_2"/>
    <property type="match status" value="1"/>
</dbReference>
<evidence type="ECO:0000256" key="1">
    <source>
        <dbReference type="ARBA" id="ARBA00002388"/>
    </source>
</evidence>
<dbReference type="AlphaFoldDB" id="A0AAW8B235"/>
<dbReference type="InterPro" id="IPR029000">
    <property type="entry name" value="Cyclophilin-like_dom_sf"/>
</dbReference>
<keyword evidence="4" id="KW-0963">Cytoplasm</keyword>
<proteinExistence type="inferred from homology"/>
<protein>
    <recommendedName>
        <fullName evidence="7">Peptidyl-prolyl cis-trans isomerase</fullName>
        <shortName evidence="7">PPIase</shortName>
        <ecNumber evidence="7">5.2.1.8</ecNumber>
    </recommendedName>
</protein>
<dbReference type="PIRSF" id="PIRSF001467">
    <property type="entry name" value="Peptidylpro_ismrse"/>
    <property type="match status" value="1"/>
</dbReference>
<dbReference type="Gene3D" id="2.40.100.10">
    <property type="entry name" value="Cyclophilin-like"/>
    <property type="match status" value="1"/>
</dbReference>